<dbReference type="GO" id="GO:0080008">
    <property type="term" value="C:Cul4-RING E3 ubiquitin ligase complex"/>
    <property type="evidence" value="ECO:0007669"/>
    <property type="project" value="TreeGrafter"/>
</dbReference>
<dbReference type="Pfam" id="PF00400">
    <property type="entry name" value="WD40"/>
    <property type="match status" value="3"/>
</dbReference>
<dbReference type="GO" id="GO:0043161">
    <property type="term" value="P:proteasome-mediated ubiquitin-dependent protein catabolic process"/>
    <property type="evidence" value="ECO:0007669"/>
    <property type="project" value="TreeGrafter"/>
</dbReference>
<evidence type="ECO:0000256" key="4">
    <source>
        <dbReference type="SAM" id="MobiDB-lite"/>
    </source>
</evidence>
<dbReference type="PROSITE" id="PS50082">
    <property type="entry name" value="WD_REPEATS_2"/>
    <property type="match status" value="2"/>
</dbReference>
<evidence type="ECO:0000256" key="2">
    <source>
        <dbReference type="ARBA" id="ARBA00022737"/>
    </source>
</evidence>
<dbReference type="InterPro" id="IPR051859">
    <property type="entry name" value="DCAF"/>
</dbReference>
<dbReference type="SUPFAM" id="SSF50978">
    <property type="entry name" value="WD40 repeat-like"/>
    <property type="match status" value="1"/>
</dbReference>
<dbReference type="PRINTS" id="PR00320">
    <property type="entry name" value="GPROTEINBRPT"/>
</dbReference>
<evidence type="ECO:0000256" key="1">
    <source>
        <dbReference type="ARBA" id="ARBA00022574"/>
    </source>
</evidence>
<feature type="region of interest" description="Disordered" evidence="4">
    <location>
        <begin position="48"/>
        <end position="124"/>
    </location>
</feature>
<dbReference type="PROSITE" id="PS50294">
    <property type="entry name" value="WD_REPEATS_REGION"/>
    <property type="match status" value="2"/>
</dbReference>
<dbReference type="Proteomes" id="UP001211907">
    <property type="component" value="Unassembled WGS sequence"/>
</dbReference>
<feature type="repeat" description="WD" evidence="3">
    <location>
        <begin position="356"/>
        <end position="391"/>
    </location>
</feature>
<feature type="compositionally biased region" description="Polar residues" evidence="4">
    <location>
        <begin position="108"/>
        <end position="122"/>
    </location>
</feature>
<sequence length="568" mass="63985">MDSNENENNNGVDSDLESDSNWTDFSETHATSTVSLHQLLFGNRPNVLFDDDDDDDDDDYENVESDNSDVYDYNDGIDIYRQRQISSSNSNSSDDEYAPNKNKKQRQHTNPIPSENSKNQHTLAPVLRHVRAREVGRSNHTTTKTRLVAQLLPTSHSSDPRLRKRFDAKPYCAQFSSDGSLFYAATQDFNISLFAPHNAFSLASKIRCAPGRWTITDCDLSKDNSSLVYSSIHATIFLVNLRNTSFNNSSNDDDTALLHYSSHIALPFNEDCGIWSVRLSEDGREVVAGASEGYIFVQDVVTKTVLHRVEAHNEDVNAVAFADESANILISGSDDGKVKVWDRRSSLANSRPVGVLLGHTEGITFITTRDRDARTVISNAKDQSIKVWDLRKSMVDDDDFYATRPVRTTNFDYRWQSYPSRLARPHPADKSVATFKGHKVLRTLIRCHYSPENTGHRYIYSGSSDGCVYIYDPVLHPSGGPPIAVLKVPRVQSQSLRNSEEDEELIVSRASTAFERARHLVALRQRERQRETTAVCIRDVSWNPNEPQIVASVWTDDEEGALETFVHS</sequence>
<gene>
    <name evidence="5" type="ORF">HK100_008280</name>
</gene>
<reference evidence="5" key="1">
    <citation type="submission" date="2020-05" db="EMBL/GenBank/DDBJ databases">
        <title>Phylogenomic resolution of chytrid fungi.</title>
        <authorList>
            <person name="Stajich J.E."/>
            <person name="Amses K."/>
            <person name="Simmons R."/>
            <person name="Seto K."/>
            <person name="Myers J."/>
            <person name="Bonds A."/>
            <person name="Quandt C.A."/>
            <person name="Barry K."/>
            <person name="Liu P."/>
            <person name="Grigoriev I."/>
            <person name="Longcore J.E."/>
            <person name="James T.Y."/>
        </authorList>
    </citation>
    <scope>NUCLEOTIDE SEQUENCE</scope>
    <source>
        <strain evidence="5">JEL0513</strain>
    </source>
</reference>
<feature type="compositionally biased region" description="Polar residues" evidence="4">
    <location>
        <begin position="1"/>
        <end position="12"/>
    </location>
</feature>
<dbReference type="EMBL" id="JADGJH010000040">
    <property type="protein sequence ID" value="KAJ3140916.1"/>
    <property type="molecule type" value="Genomic_DNA"/>
</dbReference>
<feature type="region of interest" description="Disordered" evidence="4">
    <location>
        <begin position="1"/>
        <end position="24"/>
    </location>
</feature>
<accession>A0AAD5XL17</accession>
<keyword evidence="2" id="KW-0677">Repeat</keyword>
<dbReference type="InterPro" id="IPR001680">
    <property type="entry name" value="WD40_rpt"/>
</dbReference>
<protein>
    <recommendedName>
        <fullName evidence="7">WD40 repeat-like protein</fullName>
    </recommendedName>
</protein>
<dbReference type="Gene3D" id="2.130.10.10">
    <property type="entry name" value="YVTN repeat-like/Quinoprotein amine dehydrogenase"/>
    <property type="match status" value="2"/>
</dbReference>
<dbReference type="PANTHER" id="PTHR19847">
    <property type="entry name" value="DDB1- AND CUL4-ASSOCIATED FACTOR 11"/>
    <property type="match status" value="1"/>
</dbReference>
<keyword evidence="6" id="KW-1185">Reference proteome</keyword>
<feature type="repeat" description="WD" evidence="3">
    <location>
        <begin position="309"/>
        <end position="351"/>
    </location>
</feature>
<dbReference type="InterPro" id="IPR036322">
    <property type="entry name" value="WD40_repeat_dom_sf"/>
</dbReference>
<name>A0AAD5XL17_9FUNG</name>
<dbReference type="InterPro" id="IPR020472">
    <property type="entry name" value="WD40_PAC1"/>
</dbReference>
<feature type="compositionally biased region" description="Acidic residues" evidence="4">
    <location>
        <begin position="49"/>
        <end position="69"/>
    </location>
</feature>
<dbReference type="PANTHER" id="PTHR19847:SF7">
    <property type="entry name" value="DDB1- AND CUL4-ASSOCIATED FACTOR 11"/>
    <property type="match status" value="1"/>
</dbReference>
<dbReference type="AlphaFoldDB" id="A0AAD5XL17"/>
<dbReference type="InterPro" id="IPR015943">
    <property type="entry name" value="WD40/YVTN_repeat-like_dom_sf"/>
</dbReference>
<evidence type="ECO:0000313" key="6">
    <source>
        <dbReference type="Proteomes" id="UP001211907"/>
    </source>
</evidence>
<evidence type="ECO:0000256" key="3">
    <source>
        <dbReference type="PROSITE-ProRule" id="PRU00221"/>
    </source>
</evidence>
<dbReference type="SMART" id="SM00320">
    <property type="entry name" value="WD40"/>
    <property type="match status" value="5"/>
</dbReference>
<organism evidence="5 6">
    <name type="scientific">Physocladia obscura</name>
    <dbReference type="NCBI Taxonomy" id="109957"/>
    <lineage>
        <taxon>Eukaryota</taxon>
        <taxon>Fungi</taxon>
        <taxon>Fungi incertae sedis</taxon>
        <taxon>Chytridiomycota</taxon>
        <taxon>Chytridiomycota incertae sedis</taxon>
        <taxon>Chytridiomycetes</taxon>
        <taxon>Chytridiales</taxon>
        <taxon>Chytriomycetaceae</taxon>
        <taxon>Physocladia</taxon>
    </lineage>
</organism>
<keyword evidence="1 3" id="KW-0853">WD repeat</keyword>
<evidence type="ECO:0000313" key="5">
    <source>
        <dbReference type="EMBL" id="KAJ3140916.1"/>
    </source>
</evidence>
<comment type="caution">
    <text evidence="5">The sequence shown here is derived from an EMBL/GenBank/DDBJ whole genome shotgun (WGS) entry which is preliminary data.</text>
</comment>
<evidence type="ECO:0008006" key="7">
    <source>
        <dbReference type="Google" id="ProtNLM"/>
    </source>
</evidence>
<proteinExistence type="predicted"/>